<dbReference type="Proteomes" id="UP000265520">
    <property type="component" value="Unassembled WGS sequence"/>
</dbReference>
<dbReference type="GO" id="GO:0006952">
    <property type="term" value="P:defense response"/>
    <property type="evidence" value="ECO:0007669"/>
    <property type="project" value="UniProtKB-KW"/>
</dbReference>
<accession>A0A392RMF9</accession>
<feature type="non-terminal residue" evidence="5">
    <location>
        <position position="131"/>
    </location>
</feature>
<dbReference type="AlphaFoldDB" id="A0A392RMF9"/>
<protein>
    <submittedName>
        <fullName evidence="5">Disease resistance protein</fullName>
    </submittedName>
</protein>
<feature type="domain" description="Disease resistance N-terminal" evidence="4">
    <location>
        <begin position="3"/>
        <end position="69"/>
    </location>
</feature>
<comment type="caution">
    <text evidence="5">The sequence shown here is derived from an EMBL/GenBank/DDBJ whole genome shotgun (WGS) entry which is preliminary data.</text>
</comment>
<sequence length="131" mass="14818">GYGVYEDLQGLKDTLSIVSGVLLDAEEKKNQQHGLCEWLKQIQNICVDAEDVLDGFELQDKKKEVVKASNSTRVKVRNFFSTSNPLAFRIKMARQINDIKGRLDKVAADRTKFGLVSVDPRLVVQGREMTY</sequence>
<keyword evidence="1" id="KW-0677">Repeat</keyword>
<evidence type="ECO:0000256" key="2">
    <source>
        <dbReference type="ARBA" id="ARBA00022741"/>
    </source>
</evidence>
<name>A0A392RMF9_9FABA</name>
<proteinExistence type="predicted"/>
<dbReference type="Pfam" id="PF18052">
    <property type="entry name" value="Rx_N"/>
    <property type="match status" value="1"/>
</dbReference>
<reference evidence="5 6" key="1">
    <citation type="journal article" date="2018" name="Front. Plant Sci.">
        <title>Red Clover (Trifolium pratense) and Zigzag Clover (T. medium) - A Picture of Genomic Similarities and Differences.</title>
        <authorList>
            <person name="Dluhosova J."/>
            <person name="Istvanek J."/>
            <person name="Nedelnik J."/>
            <person name="Repkova J."/>
        </authorList>
    </citation>
    <scope>NUCLEOTIDE SEQUENCE [LARGE SCALE GENOMIC DNA]</scope>
    <source>
        <strain evidence="6">cv. 10/8</strain>
        <tissue evidence="5">Leaf</tissue>
    </source>
</reference>
<keyword evidence="2" id="KW-0547">Nucleotide-binding</keyword>
<dbReference type="Gene3D" id="1.20.5.4130">
    <property type="match status" value="1"/>
</dbReference>
<feature type="non-terminal residue" evidence="5">
    <location>
        <position position="1"/>
    </location>
</feature>
<dbReference type="GO" id="GO:0000166">
    <property type="term" value="F:nucleotide binding"/>
    <property type="evidence" value="ECO:0007669"/>
    <property type="project" value="UniProtKB-KW"/>
</dbReference>
<evidence type="ECO:0000256" key="1">
    <source>
        <dbReference type="ARBA" id="ARBA00022737"/>
    </source>
</evidence>
<organism evidence="5 6">
    <name type="scientific">Trifolium medium</name>
    <dbReference type="NCBI Taxonomy" id="97028"/>
    <lineage>
        <taxon>Eukaryota</taxon>
        <taxon>Viridiplantae</taxon>
        <taxon>Streptophyta</taxon>
        <taxon>Embryophyta</taxon>
        <taxon>Tracheophyta</taxon>
        <taxon>Spermatophyta</taxon>
        <taxon>Magnoliopsida</taxon>
        <taxon>eudicotyledons</taxon>
        <taxon>Gunneridae</taxon>
        <taxon>Pentapetalae</taxon>
        <taxon>rosids</taxon>
        <taxon>fabids</taxon>
        <taxon>Fabales</taxon>
        <taxon>Fabaceae</taxon>
        <taxon>Papilionoideae</taxon>
        <taxon>50 kb inversion clade</taxon>
        <taxon>NPAAA clade</taxon>
        <taxon>Hologalegina</taxon>
        <taxon>IRL clade</taxon>
        <taxon>Trifolieae</taxon>
        <taxon>Trifolium</taxon>
    </lineage>
</organism>
<evidence type="ECO:0000256" key="3">
    <source>
        <dbReference type="ARBA" id="ARBA00022821"/>
    </source>
</evidence>
<evidence type="ECO:0000259" key="4">
    <source>
        <dbReference type="Pfam" id="PF18052"/>
    </source>
</evidence>
<dbReference type="InterPro" id="IPR041118">
    <property type="entry name" value="Rx_N"/>
</dbReference>
<keyword evidence="3" id="KW-0611">Plant defense</keyword>
<keyword evidence="6" id="KW-1185">Reference proteome</keyword>
<evidence type="ECO:0000313" key="5">
    <source>
        <dbReference type="EMBL" id="MCI36726.1"/>
    </source>
</evidence>
<dbReference type="EMBL" id="LXQA010236812">
    <property type="protein sequence ID" value="MCI36726.1"/>
    <property type="molecule type" value="Genomic_DNA"/>
</dbReference>
<evidence type="ECO:0000313" key="6">
    <source>
        <dbReference type="Proteomes" id="UP000265520"/>
    </source>
</evidence>